<dbReference type="EMBL" id="QXGB01002272">
    <property type="protein sequence ID" value="KAE9179573.1"/>
    <property type="molecule type" value="Genomic_DNA"/>
</dbReference>
<dbReference type="EMBL" id="QXFZ01002562">
    <property type="protein sequence ID" value="KAE9075877.1"/>
    <property type="molecule type" value="Genomic_DNA"/>
</dbReference>
<comment type="caution">
    <text evidence="7">The sequence shown here is derived from an EMBL/GenBank/DDBJ whole genome shotgun (WGS) entry which is preliminary data.</text>
</comment>
<dbReference type="InterPro" id="IPR016024">
    <property type="entry name" value="ARM-type_fold"/>
</dbReference>
<keyword evidence="11" id="KW-1185">Reference proteome</keyword>
<reference evidence="10 11" key="1">
    <citation type="submission" date="2018-08" db="EMBL/GenBank/DDBJ databases">
        <title>Genomic investigation of the strawberry pathogen Phytophthora fragariae indicates pathogenicity is determined by transcriptional variation in three key races.</title>
        <authorList>
            <person name="Adams T.M."/>
            <person name="Armitage A.D."/>
            <person name="Sobczyk M.K."/>
            <person name="Bates H.J."/>
            <person name="Dunwell J.M."/>
            <person name="Nellist C.F."/>
            <person name="Harrison R.J."/>
        </authorList>
    </citation>
    <scope>NUCLEOTIDE SEQUENCE [LARGE SCALE GENOMIC DNA]</scope>
    <source>
        <strain evidence="9 12">A4</strain>
        <strain evidence="8 13">BC-1</strain>
        <strain evidence="7 11">NOV-27</strain>
        <strain evidence="6 14">NOV-5</strain>
        <strain evidence="5 15">NOV-71</strain>
        <strain evidence="2 10">NOV-9</strain>
        <strain evidence="4 17">ONT-3</strain>
        <strain evidence="3 16">SCRP245</strain>
    </source>
</reference>
<evidence type="ECO:0000313" key="12">
    <source>
        <dbReference type="Proteomes" id="UP000437068"/>
    </source>
</evidence>
<evidence type="ECO:0000313" key="16">
    <source>
        <dbReference type="Proteomes" id="UP000460718"/>
    </source>
</evidence>
<gene>
    <name evidence="9" type="ORF">PF001_g24038</name>
    <name evidence="8" type="ORF">PF002_g25666</name>
    <name evidence="7" type="ORF">PF005_g23636</name>
    <name evidence="6" type="ORF">PF006_g22926</name>
    <name evidence="5" type="ORF">PF007_g24835</name>
    <name evidence="2" type="ORF">PF009_g25627</name>
    <name evidence="4" type="ORF">PF010_g24329</name>
    <name evidence="3" type="ORF">PF011_g23579</name>
</gene>
<evidence type="ECO:0000313" key="15">
    <source>
        <dbReference type="Proteomes" id="UP000441208"/>
    </source>
</evidence>
<evidence type="ECO:0000313" key="8">
    <source>
        <dbReference type="EMBL" id="KAE9187173.1"/>
    </source>
</evidence>
<dbReference type="Proteomes" id="UP000437068">
    <property type="component" value="Unassembled WGS sequence"/>
</dbReference>
<evidence type="ECO:0000313" key="14">
    <source>
        <dbReference type="Proteomes" id="UP000440732"/>
    </source>
</evidence>
<sequence length="582" mass="64880">MTTRREGTEDTFNELVALLRRNEDGEKHAADVEVDMRRLLMMARDAYLRDQLVQVQGVRRITQITKAATHTVTQRICAGILGNLARSERGRLSASSCDRWNCVSHWHQCPLSMLLWNTHASGDNELMRVSAAALLAFSTQNQCQRHLDTLAGIPVLLSLLNAKQADGAATDVAIYAAATLWNICKAPALLLKLETIYGILRDQLTRKLSNLLVAPLEPFQLYLTPTGERGMPVLLEFDGENLNVLITASISTQLSVVLSIENYTAESGKLDTHFFCDVCVVKTPLCYWDFLAAHAQHEQLLTENMFKSVGITRVPSTPAMVPPVSKRSMSRSAETEAHLHQHQEESTANKSVADFDEEDRSPWPSVMLFDRNAKLVGVGDKCFQIPASSRDPEVYILKVRYVSTRAYAATRQERAIPKKENGDNNTEAPISNNWEVSFAHQSALDIPLVPGNAIFWPARFTRDILALEYTRRTVDELEHAFLYEFQGEQPHDKTFSIGCGLLDTANPFSSAASPLSSAQGLWMNLTPRKGICMKLLAAQLGNLKKIQDVHILHTKKGKSGVRKLRKPHFPGQQLNKIAVDTT</sequence>
<evidence type="ECO:0000313" key="10">
    <source>
        <dbReference type="Proteomes" id="UP000429523"/>
    </source>
</evidence>
<feature type="compositionally biased region" description="Basic and acidic residues" evidence="1">
    <location>
        <begin position="333"/>
        <end position="347"/>
    </location>
</feature>
<dbReference type="SUPFAM" id="SSF48371">
    <property type="entry name" value="ARM repeat"/>
    <property type="match status" value="1"/>
</dbReference>
<dbReference type="Proteomes" id="UP000488956">
    <property type="component" value="Unassembled WGS sequence"/>
</dbReference>
<evidence type="ECO:0000313" key="11">
    <source>
        <dbReference type="Proteomes" id="UP000433483"/>
    </source>
</evidence>
<dbReference type="Proteomes" id="UP000460718">
    <property type="component" value="Unassembled WGS sequence"/>
</dbReference>
<dbReference type="InterPro" id="IPR011989">
    <property type="entry name" value="ARM-like"/>
</dbReference>
<evidence type="ECO:0008006" key="18">
    <source>
        <dbReference type="Google" id="ProtNLM"/>
    </source>
</evidence>
<dbReference type="EMBL" id="QXGE01002563">
    <property type="protein sequence ID" value="KAE9280861.1"/>
    <property type="molecule type" value="Genomic_DNA"/>
</dbReference>
<evidence type="ECO:0000313" key="2">
    <source>
        <dbReference type="EMBL" id="KAE8924138.1"/>
    </source>
</evidence>
<dbReference type="Proteomes" id="UP000440367">
    <property type="component" value="Unassembled WGS sequence"/>
</dbReference>
<evidence type="ECO:0000313" key="17">
    <source>
        <dbReference type="Proteomes" id="UP000488956"/>
    </source>
</evidence>
<dbReference type="OrthoDB" id="68365at2759"/>
<protein>
    <recommendedName>
        <fullName evidence="18">Armadillo repeat-containing domain-containing protein</fullName>
    </recommendedName>
</protein>
<dbReference type="Proteomes" id="UP000440732">
    <property type="component" value="Unassembled WGS sequence"/>
</dbReference>
<dbReference type="EMBL" id="QXFX01002607">
    <property type="protein sequence ID" value="KAE9075367.1"/>
    <property type="molecule type" value="Genomic_DNA"/>
</dbReference>
<evidence type="ECO:0000313" key="13">
    <source>
        <dbReference type="Proteomes" id="UP000440367"/>
    </source>
</evidence>
<dbReference type="EMBL" id="QXGD01002551">
    <property type="protein sequence ID" value="KAE9187173.1"/>
    <property type="molecule type" value="Genomic_DNA"/>
</dbReference>
<evidence type="ECO:0000313" key="3">
    <source>
        <dbReference type="EMBL" id="KAE8977629.1"/>
    </source>
</evidence>
<dbReference type="Proteomes" id="UP000441208">
    <property type="component" value="Unassembled WGS sequence"/>
</dbReference>
<evidence type="ECO:0000313" key="5">
    <source>
        <dbReference type="EMBL" id="KAE9075877.1"/>
    </source>
</evidence>
<organism evidence="7 11">
    <name type="scientific">Phytophthora fragariae</name>
    <dbReference type="NCBI Taxonomy" id="53985"/>
    <lineage>
        <taxon>Eukaryota</taxon>
        <taxon>Sar</taxon>
        <taxon>Stramenopiles</taxon>
        <taxon>Oomycota</taxon>
        <taxon>Peronosporomycetes</taxon>
        <taxon>Peronosporales</taxon>
        <taxon>Peronosporaceae</taxon>
        <taxon>Phytophthora</taxon>
    </lineage>
</organism>
<accession>A0A6A3W5Y1</accession>
<evidence type="ECO:0000256" key="1">
    <source>
        <dbReference type="SAM" id="MobiDB-lite"/>
    </source>
</evidence>
<dbReference type="EMBL" id="QXGF01002578">
    <property type="protein sequence ID" value="KAE8924138.1"/>
    <property type="molecule type" value="Genomic_DNA"/>
</dbReference>
<dbReference type="AlphaFoldDB" id="A0A6A3W5Y1"/>
<proteinExistence type="predicted"/>
<dbReference type="Proteomes" id="UP000433483">
    <property type="component" value="Unassembled WGS sequence"/>
</dbReference>
<dbReference type="EMBL" id="QXFW01002537">
    <property type="protein sequence ID" value="KAE8977629.1"/>
    <property type="molecule type" value="Genomic_DNA"/>
</dbReference>
<dbReference type="Proteomes" id="UP000429523">
    <property type="component" value="Unassembled WGS sequence"/>
</dbReference>
<evidence type="ECO:0000313" key="9">
    <source>
        <dbReference type="EMBL" id="KAE9280861.1"/>
    </source>
</evidence>
<dbReference type="EMBL" id="QXGA01002294">
    <property type="protein sequence ID" value="KAE9100325.1"/>
    <property type="molecule type" value="Genomic_DNA"/>
</dbReference>
<feature type="region of interest" description="Disordered" evidence="1">
    <location>
        <begin position="320"/>
        <end position="358"/>
    </location>
</feature>
<dbReference type="SMART" id="SM00185">
    <property type="entry name" value="ARM"/>
    <property type="match status" value="2"/>
</dbReference>
<evidence type="ECO:0000313" key="6">
    <source>
        <dbReference type="EMBL" id="KAE9100325.1"/>
    </source>
</evidence>
<name>A0A6A3W5Y1_9STRA</name>
<dbReference type="Gene3D" id="1.25.10.10">
    <property type="entry name" value="Leucine-rich Repeat Variant"/>
    <property type="match status" value="1"/>
</dbReference>
<evidence type="ECO:0000313" key="4">
    <source>
        <dbReference type="EMBL" id="KAE9075367.1"/>
    </source>
</evidence>
<dbReference type="InterPro" id="IPR000225">
    <property type="entry name" value="Armadillo"/>
</dbReference>
<evidence type="ECO:0000313" key="7">
    <source>
        <dbReference type="EMBL" id="KAE9179573.1"/>
    </source>
</evidence>